<dbReference type="EMBL" id="SWFT01000090">
    <property type="protein sequence ID" value="KAA8902325.1"/>
    <property type="molecule type" value="Genomic_DNA"/>
</dbReference>
<dbReference type="GeneID" id="54781430"/>
<gene>
    <name evidence="1" type="ORF">DIURU_002779</name>
</gene>
<evidence type="ECO:0000313" key="2">
    <source>
        <dbReference type="Proteomes" id="UP000449547"/>
    </source>
</evidence>
<name>A0A642UNN2_DIURU</name>
<protein>
    <submittedName>
        <fullName evidence="1">Uncharacterized protein</fullName>
    </submittedName>
</protein>
<dbReference type="VEuPathDB" id="FungiDB:DIURU_002779"/>
<dbReference type="RefSeq" id="XP_034012310.1">
    <property type="nucleotide sequence ID" value="XM_034155467.1"/>
</dbReference>
<reference evidence="1 2" key="1">
    <citation type="submission" date="2019-07" db="EMBL/GenBank/DDBJ databases">
        <title>Genome assembly of two rare yeast pathogens: Diutina rugosa and Trichomonascus ciferrii.</title>
        <authorList>
            <person name="Mixao V."/>
            <person name="Saus E."/>
            <person name="Hansen A."/>
            <person name="Lass-Flor C."/>
            <person name="Gabaldon T."/>
        </authorList>
    </citation>
    <scope>NUCLEOTIDE SEQUENCE [LARGE SCALE GENOMIC DNA]</scope>
    <source>
        <strain evidence="1 2">CBS 613</strain>
    </source>
</reference>
<proteinExistence type="predicted"/>
<evidence type="ECO:0000313" key="1">
    <source>
        <dbReference type="EMBL" id="KAA8902325.1"/>
    </source>
</evidence>
<organism evidence="1 2">
    <name type="scientific">Diutina rugosa</name>
    <name type="common">Yeast</name>
    <name type="synonym">Candida rugosa</name>
    <dbReference type="NCBI Taxonomy" id="5481"/>
    <lineage>
        <taxon>Eukaryota</taxon>
        <taxon>Fungi</taxon>
        <taxon>Dikarya</taxon>
        <taxon>Ascomycota</taxon>
        <taxon>Saccharomycotina</taxon>
        <taxon>Pichiomycetes</taxon>
        <taxon>Debaryomycetaceae</taxon>
        <taxon>Diutina</taxon>
    </lineage>
</organism>
<sequence length="445" mass="50566">MKQLDTPSLALISQLSPQDLPLLLDLFYSSDPWSRPPDSVIRHGYLESMIQALSMERGVALLREGSALSLWHGLDMIFNKNYYKAKIVPKVSESLHENVYIKHMFPYVMGSKGILHFPSETIYLQIVLRAIKVVVKEVFCNTSTDTFEEVDRYCLSKVYEGHAPAAPELALAIVREQLLRFFEGISMAIHSEPFSFEANLVGIFLKVGGGYFYLRPRSRATSNGPYYRVEAFTQEEVFRYLQTSLSLGTQQIQSYLQPVAQESIYSVVQSAQSSNLEVRFSQYVLKLIKSTHVQETGIALFQRHSKLQEYLSMFGNFAIYLPVIHRTMSEETSQLLLQYFKSIESLKIYKSPNFNVDLTTVAANLNKTHHVIPVDQARSVEVISTGEPAIVLGQVRDHHWLVYSPKSAYMVLADESIQSCQITPRQVAKMCSCQPAIFYPNAFKI</sequence>
<keyword evidence="2" id="KW-1185">Reference proteome</keyword>
<comment type="caution">
    <text evidence="1">The sequence shown here is derived from an EMBL/GenBank/DDBJ whole genome shotgun (WGS) entry which is preliminary data.</text>
</comment>
<dbReference type="AlphaFoldDB" id="A0A642UNN2"/>
<accession>A0A642UNN2</accession>
<dbReference type="Proteomes" id="UP000449547">
    <property type="component" value="Unassembled WGS sequence"/>
</dbReference>